<evidence type="ECO:0000313" key="2">
    <source>
        <dbReference type="EMBL" id="KAF9475488.1"/>
    </source>
</evidence>
<reference evidence="2" key="1">
    <citation type="submission" date="2020-11" db="EMBL/GenBank/DDBJ databases">
        <authorList>
            <consortium name="DOE Joint Genome Institute"/>
            <person name="Ahrendt S."/>
            <person name="Riley R."/>
            <person name="Andreopoulos W."/>
            <person name="Labutti K."/>
            <person name="Pangilinan J."/>
            <person name="Ruiz-Duenas F.J."/>
            <person name="Barrasa J.M."/>
            <person name="Sanchez-Garcia M."/>
            <person name="Camarero S."/>
            <person name="Miyauchi S."/>
            <person name="Serrano A."/>
            <person name="Linde D."/>
            <person name="Babiker R."/>
            <person name="Drula E."/>
            <person name="Ayuso-Fernandez I."/>
            <person name="Pacheco R."/>
            <person name="Padilla G."/>
            <person name="Ferreira P."/>
            <person name="Barriuso J."/>
            <person name="Kellner H."/>
            <person name="Castanera R."/>
            <person name="Alfaro M."/>
            <person name="Ramirez L."/>
            <person name="Pisabarro A.G."/>
            <person name="Kuo A."/>
            <person name="Tritt A."/>
            <person name="Lipzen A."/>
            <person name="He G."/>
            <person name="Yan M."/>
            <person name="Ng V."/>
            <person name="Cullen D."/>
            <person name="Martin F."/>
            <person name="Rosso M.-N."/>
            <person name="Henrissat B."/>
            <person name="Hibbett D."/>
            <person name="Martinez A.T."/>
            <person name="Grigoriev I.V."/>
        </authorList>
    </citation>
    <scope>NUCLEOTIDE SEQUENCE</scope>
    <source>
        <strain evidence="2">CIRM-BRFM 674</strain>
    </source>
</reference>
<dbReference type="EMBL" id="MU155330">
    <property type="protein sequence ID" value="KAF9475488.1"/>
    <property type="molecule type" value="Genomic_DNA"/>
</dbReference>
<dbReference type="AlphaFoldDB" id="A0A9P5YTE8"/>
<gene>
    <name evidence="2" type="ORF">BDN70DRAFT_935830</name>
</gene>
<comment type="caution">
    <text evidence="2">The sequence shown here is derived from an EMBL/GenBank/DDBJ whole genome shotgun (WGS) entry which is preliminary data.</text>
</comment>
<evidence type="ECO:0000256" key="1">
    <source>
        <dbReference type="SAM" id="MobiDB-lite"/>
    </source>
</evidence>
<organism evidence="2 3">
    <name type="scientific">Pholiota conissans</name>
    <dbReference type="NCBI Taxonomy" id="109636"/>
    <lineage>
        <taxon>Eukaryota</taxon>
        <taxon>Fungi</taxon>
        <taxon>Dikarya</taxon>
        <taxon>Basidiomycota</taxon>
        <taxon>Agaricomycotina</taxon>
        <taxon>Agaricomycetes</taxon>
        <taxon>Agaricomycetidae</taxon>
        <taxon>Agaricales</taxon>
        <taxon>Agaricineae</taxon>
        <taxon>Strophariaceae</taxon>
        <taxon>Pholiota</taxon>
    </lineage>
</organism>
<proteinExistence type="predicted"/>
<keyword evidence="3" id="KW-1185">Reference proteome</keyword>
<protein>
    <submittedName>
        <fullName evidence="2">Uncharacterized protein</fullName>
    </submittedName>
</protein>
<feature type="region of interest" description="Disordered" evidence="1">
    <location>
        <begin position="45"/>
        <end position="78"/>
    </location>
</feature>
<accession>A0A9P5YTE8</accession>
<sequence length="323" mass="35924">MSSLDIPSSPASFLHENLTVLRPPRLESTPALRCSAHRQVVTIREASRNSSKAIPPFRRPSLRGFPQPTRISPSRACRTPITSPSRIVRKISTSCTRLDATLHIREYLRRSINFTDDFRYLLAPPVPHLLPIIHWPSGVAYSFIVTHCTIAVTPAPYGQRTAPPTHPTTPWASLLVFNVHRSMGIPGPLTTHGYSMSILSIICISPHPDGRSRFKSHANTDKFVLSFQYRVSGLDKFGIRIDFRTCPRRSSESPTFKMLLTDNLDVELELRHNSSKVLGAEAVTSQAWMATAIGDLNRGHAERGMPLLAGNTQQMSYSTGIQP</sequence>
<evidence type="ECO:0000313" key="3">
    <source>
        <dbReference type="Proteomes" id="UP000807469"/>
    </source>
</evidence>
<dbReference type="Proteomes" id="UP000807469">
    <property type="component" value="Unassembled WGS sequence"/>
</dbReference>
<name>A0A9P5YTE8_9AGAR</name>